<evidence type="ECO:0000313" key="1">
    <source>
        <dbReference type="EMBL" id="SUB79814.1"/>
    </source>
</evidence>
<accession>A0AAQ1ZI48</accession>
<dbReference type="Proteomes" id="UP000255283">
    <property type="component" value="Unassembled WGS sequence"/>
</dbReference>
<evidence type="ECO:0000313" key="2">
    <source>
        <dbReference type="Proteomes" id="UP000255283"/>
    </source>
</evidence>
<comment type="caution">
    <text evidence="1">The sequence shown here is derived from an EMBL/GenBank/DDBJ whole genome shotgun (WGS) entry which is preliminary data.</text>
</comment>
<evidence type="ECO:0008006" key="3">
    <source>
        <dbReference type="Google" id="ProtNLM"/>
    </source>
</evidence>
<gene>
    <name evidence="1" type="ORF">NCTC13063_01085</name>
</gene>
<organism evidence="1 2">
    <name type="scientific">Segatella buccae</name>
    <dbReference type="NCBI Taxonomy" id="28126"/>
    <lineage>
        <taxon>Bacteria</taxon>
        <taxon>Pseudomonadati</taxon>
        <taxon>Bacteroidota</taxon>
        <taxon>Bacteroidia</taxon>
        <taxon>Bacteroidales</taxon>
        <taxon>Prevotellaceae</taxon>
        <taxon>Segatella</taxon>
    </lineage>
</organism>
<protein>
    <recommendedName>
        <fullName evidence="3">Bacteriophage abortive infection AbiH</fullName>
    </recommendedName>
</protein>
<dbReference type="RefSeq" id="WP_115153481.1">
    <property type="nucleotide sequence ID" value="NZ_DBFWLE010000017.1"/>
</dbReference>
<dbReference type="InterPro" id="IPR025935">
    <property type="entry name" value="AbiH"/>
</dbReference>
<dbReference type="AlphaFoldDB" id="A0AAQ1ZI48"/>
<name>A0AAQ1ZI48_9BACT</name>
<dbReference type="EMBL" id="UGTJ01000001">
    <property type="protein sequence ID" value="SUB79814.1"/>
    <property type="molecule type" value="Genomic_DNA"/>
</dbReference>
<sequence length="335" mass="39004">MTNCVYIFGNGFDIRMGMPTGYPDFLKYYRASDTAEKVVSSKKEFLSKIDENIKEGKTEWKDLEFALGLFTKGCSDIELFKTLYRDLNHSLIEYLSHQSPLITDEDKTKFWNDLMYPENYLSSDHLKKSFWENSSRGETNADIISFNYTKTIEFLLDDRWDKDLYYSEPSTADLYRVKSINHIHGVLDDNGILFGVNDSDQIANEQFRKDESLLDLIVKPKGNSELGTNIDQECLSLIQNAKVFYIYGTSLGPTDQYWWDCIGNRFRSTSDSVILYFSHTSQKLEPDRLPIEYISSEREIRKKIMSTMRIPGSEKDYRNRIYAACNTNVFPTHLE</sequence>
<dbReference type="Pfam" id="PF14253">
    <property type="entry name" value="AbiH"/>
    <property type="match status" value="1"/>
</dbReference>
<proteinExistence type="predicted"/>
<reference evidence="1 2" key="1">
    <citation type="submission" date="2018-06" db="EMBL/GenBank/DDBJ databases">
        <authorList>
            <consortium name="Pathogen Informatics"/>
            <person name="Doyle S."/>
        </authorList>
    </citation>
    <scope>NUCLEOTIDE SEQUENCE [LARGE SCALE GENOMIC DNA]</scope>
    <source>
        <strain evidence="1 2">NCTC13063</strain>
    </source>
</reference>